<proteinExistence type="predicted"/>
<dbReference type="Proteomes" id="UP000069241">
    <property type="component" value="Chromosome"/>
</dbReference>
<dbReference type="SUPFAM" id="SSF57997">
    <property type="entry name" value="Tropomyosin"/>
    <property type="match status" value="1"/>
</dbReference>
<dbReference type="STRING" id="44742.AXF13_12590"/>
<name>A0A0X8JLB5_9BACT</name>
<sequence length="241" mass="25451">MSDSDRKVFPVESVLALVVGKEGVDIKDIAGYVVGRSIACDCCAKAVGPFAAAWLARWYPKFMDLTWSEDQSWEGFVTRGRGMLGDNVSLTPMDGRTKALASQTLDYLADTFASLSAQTAAVVKLEERVRELEPAEARAEALQKKCDELEAKIKTMNSDMGGLRKQVAEFQGKVAVSHDDLMQTIKDAIKDGLKGMVVGGVAAGAAVAGADAAEAAPAEENAVPDDFGFGASGSNSDGFGF</sequence>
<feature type="coiled-coil region" evidence="1">
    <location>
        <begin position="125"/>
        <end position="166"/>
    </location>
</feature>
<evidence type="ECO:0000313" key="2">
    <source>
        <dbReference type="EMBL" id="AMD90894.1"/>
    </source>
</evidence>
<protein>
    <submittedName>
        <fullName evidence="2">Uncharacterized protein</fullName>
    </submittedName>
</protein>
<evidence type="ECO:0000313" key="3">
    <source>
        <dbReference type="Proteomes" id="UP000069241"/>
    </source>
</evidence>
<gene>
    <name evidence="2" type="ORF">AXF13_12590</name>
</gene>
<dbReference type="RefSeq" id="WP_062253736.1">
    <property type="nucleotide sequence ID" value="NZ_CP014229.1"/>
</dbReference>
<dbReference type="AlphaFoldDB" id="A0A0X8JLB5"/>
<evidence type="ECO:0000256" key="1">
    <source>
        <dbReference type="SAM" id="Coils"/>
    </source>
</evidence>
<keyword evidence="3" id="KW-1185">Reference proteome</keyword>
<dbReference type="Gene3D" id="1.20.1270.70">
    <property type="entry name" value="Designed single chain three-helix bundle"/>
    <property type="match status" value="1"/>
</dbReference>
<dbReference type="KEGG" id="dfi:AXF13_12590"/>
<organism evidence="2 3">
    <name type="scientific">Desulfovibrio fairfieldensis</name>
    <dbReference type="NCBI Taxonomy" id="44742"/>
    <lineage>
        <taxon>Bacteria</taxon>
        <taxon>Pseudomonadati</taxon>
        <taxon>Thermodesulfobacteriota</taxon>
        <taxon>Desulfovibrionia</taxon>
        <taxon>Desulfovibrionales</taxon>
        <taxon>Desulfovibrionaceae</taxon>
        <taxon>Desulfovibrio</taxon>
    </lineage>
</organism>
<reference evidence="3" key="1">
    <citation type="submission" date="2016-02" db="EMBL/GenBank/DDBJ databases">
        <authorList>
            <person name="Holder M.E."/>
            <person name="Ajami N.J."/>
            <person name="Petrosino J.F."/>
        </authorList>
    </citation>
    <scope>NUCLEOTIDE SEQUENCE [LARGE SCALE GENOMIC DNA]</scope>
    <source>
        <strain evidence="3">CCUG 45958</strain>
    </source>
</reference>
<dbReference type="EMBL" id="CP014229">
    <property type="protein sequence ID" value="AMD90894.1"/>
    <property type="molecule type" value="Genomic_DNA"/>
</dbReference>
<accession>A0A0X8JLB5</accession>
<keyword evidence="1" id="KW-0175">Coiled coil</keyword>